<dbReference type="Proteomes" id="UP000321039">
    <property type="component" value="Unassembled WGS sequence"/>
</dbReference>
<comment type="similarity">
    <text evidence="1">Belongs to the UPF0270 family.</text>
</comment>
<gene>
    <name evidence="2" type="ORF">FV139_07065</name>
</gene>
<dbReference type="AlphaFoldDB" id="A0A5C9A6P4"/>
<sequence length="83" mass="9254">MAQLLDIPVGQLAPETLLALLEEFASRDGTDYGLREASLGEKVSHLRRGLDSGALKLLYDSESEHWDLVDRDSARQWLEEGEA</sequence>
<evidence type="ECO:0000313" key="3">
    <source>
        <dbReference type="Proteomes" id="UP000321039"/>
    </source>
</evidence>
<evidence type="ECO:0000256" key="1">
    <source>
        <dbReference type="ARBA" id="ARBA00006450"/>
    </source>
</evidence>
<protein>
    <submittedName>
        <fullName evidence="2">YheU family protein</fullName>
    </submittedName>
</protein>
<organism evidence="2 3">
    <name type="scientific">Parahaliea maris</name>
    <dbReference type="NCBI Taxonomy" id="2716870"/>
    <lineage>
        <taxon>Bacteria</taxon>
        <taxon>Pseudomonadati</taxon>
        <taxon>Pseudomonadota</taxon>
        <taxon>Gammaproteobacteria</taxon>
        <taxon>Cellvibrionales</taxon>
        <taxon>Halieaceae</taxon>
        <taxon>Parahaliea</taxon>
    </lineage>
</organism>
<dbReference type="SUPFAM" id="SSF118001">
    <property type="entry name" value="YehU-like"/>
    <property type="match status" value="1"/>
</dbReference>
<keyword evidence="3" id="KW-1185">Reference proteome</keyword>
<dbReference type="RefSeq" id="WP_148067543.1">
    <property type="nucleotide sequence ID" value="NZ_VRZA01000002.1"/>
</dbReference>
<dbReference type="Gene3D" id="1.10.10.610">
    <property type="entry name" value="YehU-like"/>
    <property type="match status" value="1"/>
</dbReference>
<dbReference type="Pfam" id="PF06794">
    <property type="entry name" value="UPF0270"/>
    <property type="match status" value="1"/>
</dbReference>
<comment type="caution">
    <text evidence="2">The sequence shown here is derived from an EMBL/GenBank/DDBJ whole genome shotgun (WGS) entry which is preliminary data.</text>
</comment>
<dbReference type="InterPro" id="IPR036685">
    <property type="entry name" value="YehU-like_sf"/>
</dbReference>
<reference evidence="2 3" key="1">
    <citation type="submission" date="2019-08" db="EMBL/GenBank/DDBJ databases">
        <title>Parahaliea maris sp. nov., isolated from the surface seawater.</title>
        <authorList>
            <person name="Liu Y."/>
        </authorList>
    </citation>
    <scope>NUCLEOTIDE SEQUENCE [LARGE SCALE GENOMIC DNA]</scope>
    <source>
        <strain evidence="2 3">HSLHS9</strain>
    </source>
</reference>
<dbReference type="InterPro" id="IPR010648">
    <property type="entry name" value="UPF0270"/>
</dbReference>
<name>A0A5C9A6P4_9GAMM</name>
<evidence type="ECO:0000313" key="2">
    <source>
        <dbReference type="EMBL" id="TXS95632.1"/>
    </source>
</evidence>
<accession>A0A5C9A6P4</accession>
<proteinExistence type="inferred from homology"/>
<dbReference type="EMBL" id="VRZA01000002">
    <property type="protein sequence ID" value="TXS95632.1"/>
    <property type="molecule type" value="Genomic_DNA"/>
</dbReference>